<dbReference type="HOGENOM" id="CLU_1057820_0_0_1"/>
<dbReference type="VEuPathDB" id="FungiDB:G647_01242"/>
<dbReference type="OrthoDB" id="4151590at2759"/>
<proteinExistence type="predicted"/>
<name>V9DQ56_9EURO</name>
<organism evidence="3 4">
    <name type="scientific">Cladophialophora carrionii CBS 160.54</name>
    <dbReference type="NCBI Taxonomy" id="1279043"/>
    <lineage>
        <taxon>Eukaryota</taxon>
        <taxon>Fungi</taxon>
        <taxon>Dikarya</taxon>
        <taxon>Ascomycota</taxon>
        <taxon>Pezizomycotina</taxon>
        <taxon>Eurotiomycetes</taxon>
        <taxon>Chaetothyriomycetidae</taxon>
        <taxon>Chaetothyriales</taxon>
        <taxon>Herpotrichiellaceae</taxon>
        <taxon>Cladophialophora</taxon>
    </lineage>
</organism>
<accession>V9DQ56</accession>
<dbReference type="AlphaFoldDB" id="V9DQ56"/>
<evidence type="ECO:0000256" key="1">
    <source>
        <dbReference type="SAM" id="MobiDB-lite"/>
    </source>
</evidence>
<evidence type="ECO:0000313" key="3">
    <source>
        <dbReference type="EMBL" id="ETI28791.1"/>
    </source>
</evidence>
<evidence type="ECO:0000313" key="4">
    <source>
        <dbReference type="Proteomes" id="UP000030678"/>
    </source>
</evidence>
<dbReference type="Proteomes" id="UP000030678">
    <property type="component" value="Unassembled WGS sequence"/>
</dbReference>
<keyword evidence="2" id="KW-0732">Signal</keyword>
<feature type="chain" id="PRO_5004773815" evidence="2">
    <location>
        <begin position="22"/>
        <end position="260"/>
    </location>
</feature>
<feature type="signal peptide" evidence="2">
    <location>
        <begin position="1"/>
        <end position="21"/>
    </location>
</feature>
<evidence type="ECO:0000256" key="2">
    <source>
        <dbReference type="SAM" id="SignalP"/>
    </source>
</evidence>
<feature type="compositionally biased region" description="Gly residues" evidence="1">
    <location>
        <begin position="214"/>
        <end position="239"/>
    </location>
</feature>
<dbReference type="RefSeq" id="XP_008722865.1">
    <property type="nucleotide sequence ID" value="XM_008724643.1"/>
</dbReference>
<protein>
    <submittedName>
        <fullName evidence="3">Uncharacterized protein</fullName>
    </submittedName>
</protein>
<reference evidence="3 4" key="1">
    <citation type="submission" date="2013-03" db="EMBL/GenBank/DDBJ databases">
        <title>The Genome Sequence of Cladophialophora carrionii CBS 160.54.</title>
        <authorList>
            <consortium name="The Broad Institute Genomics Platform"/>
            <person name="Cuomo C."/>
            <person name="de Hoog S."/>
            <person name="Gorbushina A."/>
            <person name="Walker B."/>
            <person name="Young S.K."/>
            <person name="Zeng Q."/>
            <person name="Gargeya S."/>
            <person name="Fitzgerald M."/>
            <person name="Haas B."/>
            <person name="Abouelleil A."/>
            <person name="Allen A.W."/>
            <person name="Alvarado L."/>
            <person name="Arachchi H.M."/>
            <person name="Berlin A.M."/>
            <person name="Chapman S.B."/>
            <person name="Gainer-Dewar J."/>
            <person name="Goldberg J."/>
            <person name="Griggs A."/>
            <person name="Gujja S."/>
            <person name="Hansen M."/>
            <person name="Howarth C."/>
            <person name="Imamovic A."/>
            <person name="Ireland A."/>
            <person name="Larimer J."/>
            <person name="McCowan C."/>
            <person name="Murphy C."/>
            <person name="Pearson M."/>
            <person name="Poon T.W."/>
            <person name="Priest M."/>
            <person name="Roberts A."/>
            <person name="Saif S."/>
            <person name="Shea T."/>
            <person name="Sisk P."/>
            <person name="Sykes S."/>
            <person name="Wortman J."/>
            <person name="Nusbaum C."/>
            <person name="Birren B."/>
        </authorList>
    </citation>
    <scope>NUCLEOTIDE SEQUENCE [LARGE SCALE GENOMIC DNA]</scope>
    <source>
        <strain evidence="3 4">CBS 160.54</strain>
    </source>
</reference>
<dbReference type="EMBL" id="KB822697">
    <property type="protein sequence ID" value="ETI28791.1"/>
    <property type="molecule type" value="Genomic_DNA"/>
</dbReference>
<feature type="compositionally biased region" description="Gly residues" evidence="1">
    <location>
        <begin position="189"/>
        <end position="204"/>
    </location>
</feature>
<feature type="region of interest" description="Disordered" evidence="1">
    <location>
        <begin position="154"/>
        <end position="260"/>
    </location>
</feature>
<dbReference type="GeneID" id="19979735"/>
<gene>
    <name evidence="3" type="ORF">G647_01242</name>
</gene>
<sequence>MKLTTYTAATILAYALAQAGALPSPQDAGAVASDTPAAPVEEPMYYAEEVDEANVEKRDGPVQHKDWQGDGKARFFGGHNWKGMNQGNHGPMPDDDNIDPAPYLDHPEPTVAAMASIVRRAPEPGFTKINGITYIQAPKFHWWEYQSNGDGLNPVVGGNPNVRSYKNVKEQDGYPKGLRRRDGDDGHHGPPGGFGKAMGGQGQGRHGDHPAQGKGDGPGQHPGGPPGGMGGGSEHGPGGQPWKNHGGQGGRGRGPMADEE</sequence>